<organism evidence="10 11">
    <name type="scientific">Aspergillus versicolor CBS 583.65</name>
    <dbReference type="NCBI Taxonomy" id="1036611"/>
    <lineage>
        <taxon>Eukaryota</taxon>
        <taxon>Fungi</taxon>
        <taxon>Dikarya</taxon>
        <taxon>Ascomycota</taxon>
        <taxon>Pezizomycotina</taxon>
        <taxon>Eurotiomycetes</taxon>
        <taxon>Eurotiomycetidae</taxon>
        <taxon>Eurotiales</taxon>
        <taxon>Aspergillaceae</taxon>
        <taxon>Aspergillus</taxon>
        <taxon>Aspergillus subgen. Nidulantes</taxon>
    </lineage>
</organism>
<dbReference type="GO" id="GO:0034045">
    <property type="term" value="C:phagophore assembly site membrane"/>
    <property type="evidence" value="ECO:0007669"/>
    <property type="project" value="UniProtKB-SubCell"/>
</dbReference>
<dbReference type="InterPro" id="IPR007240">
    <property type="entry name" value="Atg17"/>
</dbReference>
<feature type="region of interest" description="Disordered" evidence="8">
    <location>
        <begin position="201"/>
        <end position="229"/>
    </location>
</feature>
<dbReference type="InterPro" id="IPR045326">
    <property type="entry name" value="ATG17-like_dom"/>
</dbReference>
<keyword evidence="5" id="KW-0472">Membrane</keyword>
<evidence type="ECO:0000259" key="9">
    <source>
        <dbReference type="Pfam" id="PF04108"/>
    </source>
</evidence>
<feature type="compositionally biased region" description="Low complexity" evidence="8">
    <location>
        <begin position="205"/>
        <end position="229"/>
    </location>
</feature>
<dbReference type="AlphaFoldDB" id="A0A1L9PJK9"/>
<evidence type="ECO:0000256" key="1">
    <source>
        <dbReference type="ARBA" id="ARBA00006259"/>
    </source>
</evidence>
<evidence type="ECO:0000256" key="5">
    <source>
        <dbReference type="ARBA" id="ARBA00023136"/>
    </source>
</evidence>
<dbReference type="OrthoDB" id="1937984at2759"/>
<feature type="domain" description="Autophagy protein ATG17-like" evidence="9">
    <location>
        <begin position="43"/>
        <end position="468"/>
    </location>
</feature>
<name>A0A1L9PJK9_ASPVE</name>
<dbReference type="EMBL" id="KV878128">
    <property type="protein sequence ID" value="OJJ01708.1"/>
    <property type="molecule type" value="Genomic_DNA"/>
</dbReference>
<keyword evidence="3 7" id="KW-0963">Cytoplasm</keyword>
<reference evidence="11" key="1">
    <citation type="journal article" date="2017" name="Genome Biol.">
        <title>Comparative genomics reveals high biological diversity and specific adaptations in the industrially and medically important fungal genus Aspergillus.</title>
        <authorList>
            <person name="de Vries R.P."/>
            <person name="Riley R."/>
            <person name="Wiebenga A."/>
            <person name="Aguilar-Osorio G."/>
            <person name="Amillis S."/>
            <person name="Uchima C.A."/>
            <person name="Anderluh G."/>
            <person name="Asadollahi M."/>
            <person name="Askin M."/>
            <person name="Barry K."/>
            <person name="Battaglia E."/>
            <person name="Bayram O."/>
            <person name="Benocci T."/>
            <person name="Braus-Stromeyer S.A."/>
            <person name="Caldana C."/>
            <person name="Canovas D."/>
            <person name="Cerqueira G.C."/>
            <person name="Chen F."/>
            <person name="Chen W."/>
            <person name="Choi C."/>
            <person name="Clum A."/>
            <person name="Dos Santos R.A."/>
            <person name="Damasio A.R."/>
            <person name="Diallinas G."/>
            <person name="Emri T."/>
            <person name="Fekete E."/>
            <person name="Flipphi M."/>
            <person name="Freyberg S."/>
            <person name="Gallo A."/>
            <person name="Gournas C."/>
            <person name="Habgood R."/>
            <person name="Hainaut M."/>
            <person name="Harispe M.L."/>
            <person name="Henrissat B."/>
            <person name="Hilden K.S."/>
            <person name="Hope R."/>
            <person name="Hossain A."/>
            <person name="Karabika E."/>
            <person name="Karaffa L."/>
            <person name="Karanyi Z."/>
            <person name="Krasevec N."/>
            <person name="Kuo A."/>
            <person name="Kusch H."/>
            <person name="LaButti K."/>
            <person name="Lagendijk E.L."/>
            <person name="Lapidus A."/>
            <person name="Levasseur A."/>
            <person name="Lindquist E."/>
            <person name="Lipzen A."/>
            <person name="Logrieco A.F."/>
            <person name="MacCabe A."/>
            <person name="Maekelae M.R."/>
            <person name="Malavazi I."/>
            <person name="Melin P."/>
            <person name="Meyer V."/>
            <person name="Mielnichuk N."/>
            <person name="Miskei M."/>
            <person name="Molnar A.P."/>
            <person name="Mule G."/>
            <person name="Ngan C.Y."/>
            <person name="Orejas M."/>
            <person name="Orosz E."/>
            <person name="Ouedraogo J.P."/>
            <person name="Overkamp K.M."/>
            <person name="Park H.-S."/>
            <person name="Perrone G."/>
            <person name="Piumi F."/>
            <person name="Punt P.J."/>
            <person name="Ram A.F."/>
            <person name="Ramon A."/>
            <person name="Rauscher S."/>
            <person name="Record E."/>
            <person name="Riano-Pachon D.M."/>
            <person name="Robert V."/>
            <person name="Roehrig J."/>
            <person name="Ruller R."/>
            <person name="Salamov A."/>
            <person name="Salih N.S."/>
            <person name="Samson R.A."/>
            <person name="Sandor E."/>
            <person name="Sanguinetti M."/>
            <person name="Schuetze T."/>
            <person name="Sepcic K."/>
            <person name="Shelest E."/>
            <person name="Sherlock G."/>
            <person name="Sophianopoulou V."/>
            <person name="Squina F.M."/>
            <person name="Sun H."/>
            <person name="Susca A."/>
            <person name="Todd R.B."/>
            <person name="Tsang A."/>
            <person name="Unkles S.E."/>
            <person name="van de Wiele N."/>
            <person name="van Rossen-Uffink D."/>
            <person name="Oliveira J.V."/>
            <person name="Vesth T.C."/>
            <person name="Visser J."/>
            <person name="Yu J.-H."/>
            <person name="Zhou M."/>
            <person name="Andersen M.R."/>
            <person name="Archer D.B."/>
            <person name="Baker S.E."/>
            <person name="Benoit I."/>
            <person name="Brakhage A.A."/>
            <person name="Braus G.H."/>
            <person name="Fischer R."/>
            <person name="Frisvad J.C."/>
            <person name="Goldman G.H."/>
            <person name="Houbraken J."/>
            <person name="Oakley B."/>
            <person name="Pocsi I."/>
            <person name="Scazzocchio C."/>
            <person name="Seiboth B."/>
            <person name="vanKuyk P.A."/>
            <person name="Wortman J."/>
            <person name="Dyer P.S."/>
            <person name="Grigoriev I.V."/>
        </authorList>
    </citation>
    <scope>NUCLEOTIDE SEQUENCE [LARGE SCALE GENOMIC DNA]</scope>
    <source>
        <strain evidence="11">CBS 583.65</strain>
    </source>
</reference>
<evidence type="ECO:0000256" key="8">
    <source>
        <dbReference type="SAM" id="MobiDB-lite"/>
    </source>
</evidence>
<dbReference type="GO" id="GO:0060090">
    <property type="term" value="F:molecular adaptor activity"/>
    <property type="evidence" value="ECO:0007669"/>
    <property type="project" value="TreeGrafter"/>
</dbReference>
<evidence type="ECO:0000256" key="7">
    <source>
        <dbReference type="RuleBase" id="RU368080"/>
    </source>
</evidence>
<dbReference type="RefSeq" id="XP_040667470.1">
    <property type="nucleotide sequence ID" value="XM_040814664.1"/>
</dbReference>
<feature type="compositionally biased region" description="Polar residues" evidence="8">
    <location>
        <begin position="519"/>
        <end position="533"/>
    </location>
</feature>
<comment type="function">
    <text evidence="6">Autophagy-specific protein that functions in response to autophagy-inducing signals as a scaffold to recruit other ATG proteins to organize pre-autophagosomal structure (PAS) formation. Modulates the timing and magnitude of the autophagy response, such as the size of the sequestering vesicles. Plays particularly a role in pexophagy and nucleophagy.</text>
</comment>
<dbReference type="GO" id="GO:0000422">
    <property type="term" value="P:autophagy of mitochondrion"/>
    <property type="evidence" value="ECO:0007669"/>
    <property type="project" value="TreeGrafter"/>
</dbReference>
<dbReference type="STRING" id="1036611.A0A1L9PJK9"/>
<evidence type="ECO:0000256" key="3">
    <source>
        <dbReference type="ARBA" id="ARBA00022490"/>
    </source>
</evidence>
<dbReference type="PANTHER" id="PTHR28005">
    <property type="entry name" value="AUTOPHAGY-RELATED PROTEIN 17"/>
    <property type="match status" value="1"/>
</dbReference>
<feature type="compositionally biased region" description="Low complexity" evidence="8">
    <location>
        <begin position="1"/>
        <end position="15"/>
    </location>
</feature>
<accession>A0A1L9PJK9</accession>
<dbReference type="GO" id="GO:1990316">
    <property type="term" value="C:Atg1/ULK1 kinase complex"/>
    <property type="evidence" value="ECO:0007669"/>
    <property type="project" value="TreeGrafter"/>
</dbReference>
<comment type="subcellular location">
    <subcellularLocation>
        <location evidence="7">Cytoplasm</location>
    </subcellularLocation>
    <subcellularLocation>
        <location evidence="7">Preautophagosomal structure membrane</location>
        <topology evidence="7">Peripheral membrane protein</topology>
    </subcellularLocation>
</comment>
<keyword evidence="4 7" id="KW-0072">Autophagy</keyword>
<dbReference type="GO" id="GO:0000045">
    <property type="term" value="P:autophagosome assembly"/>
    <property type="evidence" value="ECO:0007669"/>
    <property type="project" value="TreeGrafter"/>
</dbReference>
<feature type="region of interest" description="Disordered" evidence="8">
    <location>
        <begin position="1"/>
        <end position="28"/>
    </location>
</feature>
<evidence type="ECO:0000256" key="6">
    <source>
        <dbReference type="ARBA" id="ARBA00024948"/>
    </source>
</evidence>
<evidence type="ECO:0000313" key="10">
    <source>
        <dbReference type="EMBL" id="OJJ01708.1"/>
    </source>
</evidence>
<dbReference type="GO" id="GO:0034727">
    <property type="term" value="P:piecemeal microautophagy of the nucleus"/>
    <property type="evidence" value="ECO:0007669"/>
    <property type="project" value="TreeGrafter"/>
</dbReference>
<dbReference type="GO" id="GO:0030295">
    <property type="term" value="F:protein kinase activator activity"/>
    <property type="evidence" value="ECO:0007669"/>
    <property type="project" value="TreeGrafter"/>
</dbReference>
<comment type="function">
    <text evidence="7">Autophagy-specific protein that functions in response to autophagy-inducing signals as a scaffold to recruit other ATG proteins to organize preautophagosomal structure (PAS) formation. Modulates the timing and magnitude of the autophagy response, such as the size of the sequestering vesicles. Plays particularly a role in pexophagy and nucleophagy.</text>
</comment>
<comment type="similarity">
    <text evidence="1 7">Belongs to the ATG17 family.</text>
</comment>
<sequence length="564" mass="61754">MSALDSDSGSSGSLPPAEPIPGHETGPPTLETLISHLVAAKRSLSSINHVWRANEIVTTARSTLEESVVVSARTGFLRSGLNNQLRLLYNVRAEVEEVSLRGRSEFAGALKSLDAADARLKKTLGLLRETIVHASFRPEGEEPKSLHDFVDERGVEELHGTLKNSIDRTNTAQAELDSSNHAFDDELQSIKKALGNYRATTKLTSSRSSVSSSGSQSGSSSSFPSLSSMPSMVHSLETHAQEMANLLESLVQHFDLCVTAVKHTEGGGAAAQSITGDMPAGVISSRGGPDHEAESINANVNAPLDPLSNTEYREMVKVIIDDAAEAEDVVMEIQDRIGEMESVMEHLLAQRDTFLAVYQATKEVYNHLSSLASTRLPGYIAQAHSFTGVWNDEHDRIKGGLADLSDLSSLYDGFLDAYDGLIIEAARRRHVRHRVEKILRDTRHKLDVLYEEDVNARETFRVEQGDFLPSDIWPGLSREPMRVEFHRISGGPLKGVLEENPDQDPDQGPEPQVEVRGNETGQPENNPQSSSSGEVLPDLPKTLVEQALARLKNKSRNMLEHQEV</sequence>
<dbReference type="PANTHER" id="PTHR28005:SF1">
    <property type="entry name" value="AUTOPHAGY-RELATED PROTEIN 17"/>
    <property type="match status" value="1"/>
</dbReference>
<proteinExistence type="inferred from homology"/>
<evidence type="ECO:0000256" key="4">
    <source>
        <dbReference type="ARBA" id="ARBA00023006"/>
    </source>
</evidence>
<dbReference type="Pfam" id="PF04108">
    <property type="entry name" value="ATG17_like"/>
    <property type="match status" value="1"/>
</dbReference>
<evidence type="ECO:0000313" key="11">
    <source>
        <dbReference type="Proteomes" id="UP000184073"/>
    </source>
</evidence>
<protein>
    <recommendedName>
        <fullName evidence="2 7">Autophagy-related protein 17</fullName>
    </recommendedName>
</protein>
<dbReference type="VEuPathDB" id="FungiDB:ASPVEDRAFT_52603"/>
<evidence type="ECO:0000256" key="2">
    <source>
        <dbReference type="ARBA" id="ARBA00013806"/>
    </source>
</evidence>
<feature type="region of interest" description="Disordered" evidence="8">
    <location>
        <begin position="490"/>
        <end position="541"/>
    </location>
</feature>
<dbReference type="Proteomes" id="UP000184073">
    <property type="component" value="Unassembled WGS sequence"/>
</dbReference>
<dbReference type="GeneID" id="63730175"/>
<gene>
    <name evidence="10" type="ORF">ASPVEDRAFT_52603</name>
</gene>
<keyword evidence="11" id="KW-1185">Reference proteome</keyword>